<reference evidence="1" key="1">
    <citation type="submission" date="2016-07" db="EMBL/GenBank/DDBJ databases">
        <authorList>
            <person name="Bretaudeau A."/>
        </authorList>
    </citation>
    <scope>NUCLEOTIDE SEQUENCE</scope>
    <source>
        <strain evidence="1">Rice</strain>
        <tissue evidence="1">Whole body</tissue>
    </source>
</reference>
<dbReference type="AlphaFoldDB" id="A0A2H1WLQ7"/>
<sequence length="188" mass="20445">MYNAEYNINLTVGAVAGQPAAAQQVAGSIPPRSNSLCDPQIIIVSASESVKTKHKKASETSKVLKKSSLSSILKPQSSLSSKDSNKLKKSVSSIQSSKLAVSYDSPEIGNDQERKDLHDGLNISFISYCNPSVHLMVSNRRRPWTLETPEALQVRCRLFGGYEFKGCCSGIGDGEDWEGGKWETQGIH</sequence>
<organism evidence="1">
    <name type="scientific">Spodoptera frugiperda</name>
    <name type="common">Fall armyworm</name>
    <dbReference type="NCBI Taxonomy" id="7108"/>
    <lineage>
        <taxon>Eukaryota</taxon>
        <taxon>Metazoa</taxon>
        <taxon>Ecdysozoa</taxon>
        <taxon>Arthropoda</taxon>
        <taxon>Hexapoda</taxon>
        <taxon>Insecta</taxon>
        <taxon>Pterygota</taxon>
        <taxon>Neoptera</taxon>
        <taxon>Endopterygota</taxon>
        <taxon>Lepidoptera</taxon>
        <taxon>Glossata</taxon>
        <taxon>Ditrysia</taxon>
        <taxon>Noctuoidea</taxon>
        <taxon>Noctuidae</taxon>
        <taxon>Amphipyrinae</taxon>
        <taxon>Spodoptera</taxon>
    </lineage>
</organism>
<gene>
    <name evidence="1" type="ORF">SFRICE_009202</name>
</gene>
<dbReference type="EMBL" id="ODYU01009456">
    <property type="protein sequence ID" value="SOQ53906.1"/>
    <property type="molecule type" value="Genomic_DNA"/>
</dbReference>
<protein>
    <submittedName>
        <fullName evidence="1">SFRICE_009202</fullName>
    </submittedName>
</protein>
<evidence type="ECO:0000313" key="1">
    <source>
        <dbReference type="EMBL" id="SOQ53906.1"/>
    </source>
</evidence>
<name>A0A2H1WLQ7_SPOFR</name>
<proteinExistence type="predicted"/>
<accession>A0A2H1WLQ7</accession>